<feature type="compositionally biased region" description="Low complexity" evidence="1">
    <location>
        <begin position="106"/>
        <end position="124"/>
    </location>
</feature>
<feature type="compositionally biased region" description="Acidic residues" evidence="1">
    <location>
        <begin position="732"/>
        <end position="743"/>
    </location>
</feature>
<feature type="compositionally biased region" description="Acidic residues" evidence="1">
    <location>
        <begin position="56"/>
        <end position="81"/>
    </location>
</feature>
<feature type="compositionally biased region" description="Polar residues" evidence="1">
    <location>
        <begin position="628"/>
        <end position="643"/>
    </location>
</feature>
<organism evidence="2 3">
    <name type="scientific">Capsaspora owczarzaki (strain ATCC 30864)</name>
    <dbReference type="NCBI Taxonomy" id="595528"/>
    <lineage>
        <taxon>Eukaryota</taxon>
        <taxon>Filasterea</taxon>
        <taxon>Capsaspora</taxon>
    </lineage>
</organism>
<feature type="region of interest" description="Disordered" evidence="1">
    <location>
        <begin position="672"/>
        <end position="755"/>
    </location>
</feature>
<dbReference type="OrthoDB" id="27237at2759"/>
<feature type="compositionally biased region" description="Pro residues" evidence="1">
    <location>
        <begin position="584"/>
        <end position="595"/>
    </location>
</feature>
<feature type="region of interest" description="Disordered" evidence="1">
    <location>
        <begin position="16"/>
        <end position="85"/>
    </location>
</feature>
<dbReference type="PANTHER" id="PTHR13060:SF0">
    <property type="entry name" value="PROTEIN ECDYSONELESS HOMOLOG"/>
    <property type="match status" value="1"/>
</dbReference>
<dbReference type="eggNOG" id="KOG2406">
    <property type="taxonomic scope" value="Eukaryota"/>
</dbReference>
<evidence type="ECO:0000256" key="1">
    <source>
        <dbReference type="SAM" id="MobiDB-lite"/>
    </source>
</evidence>
<dbReference type="Pfam" id="PF07093">
    <property type="entry name" value="SGT1"/>
    <property type="match status" value="2"/>
</dbReference>
<evidence type="ECO:0000313" key="2">
    <source>
        <dbReference type="EMBL" id="KJE95193.1"/>
    </source>
</evidence>
<dbReference type="InterPro" id="IPR010770">
    <property type="entry name" value="Ecd"/>
</dbReference>
<protein>
    <submittedName>
        <fullName evidence="2">SGT1 protein</fullName>
    </submittedName>
</protein>
<feature type="compositionally biased region" description="Acidic residues" evidence="1">
    <location>
        <begin position="687"/>
        <end position="721"/>
    </location>
</feature>
<dbReference type="STRING" id="595528.A0A0D2WTX2"/>
<feature type="region of interest" description="Disordered" evidence="1">
    <location>
        <begin position="620"/>
        <end position="650"/>
    </location>
</feature>
<keyword evidence="3" id="KW-1185">Reference proteome</keyword>
<proteinExistence type="predicted"/>
<dbReference type="PhylomeDB" id="A0A0D2WTX2"/>
<feature type="compositionally biased region" description="Low complexity" evidence="1">
    <location>
        <begin position="30"/>
        <end position="46"/>
    </location>
</feature>
<dbReference type="OMA" id="CEEINEQ"/>
<dbReference type="AlphaFoldDB" id="A0A0D2WTX2"/>
<dbReference type="InParanoid" id="A0A0D2WTX2"/>
<dbReference type="RefSeq" id="XP_004346344.1">
    <property type="nucleotide sequence ID" value="XM_004346294.2"/>
</dbReference>
<accession>A0A0D2WTX2</accession>
<reference evidence="3" key="1">
    <citation type="submission" date="2011-02" db="EMBL/GenBank/DDBJ databases">
        <title>The Genome Sequence of Capsaspora owczarzaki ATCC 30864.</title>
        <authorList>
            <person name="Russ C."/>
            <person name="Cuomo C."/>
            <person name="Burger G."/>
            <person name="Gray M.W."/>
            <person name="Holland P.W.H."/>
            <person name="King N."/>
            <person name="Lang F.B.F."/>
            <person name="Roger A.J."/>
            <person name="Ruiz-Trillo I."/>
            <person name="Young S.K."/>
            <person name="Zeng Q."/>
            <person name="Gargeya S."/>
            <person name="Alvarado L."/>
            <person name="Berlin A."/>
            <person name="Chapman S.B."/>
            <person name="Chen Z."/>
            <person name="Freedman E."/>
            <person name="Gellesch M."/>
            <person name="Goldberg J."/>
            <person name="Griggs A."/>
            <person name="Gujja S."/>
            <person name="Heilman E."/>
            <person name="Heiman D."/>
            <person name="Howarth C."/>
            <person name="Mehta T."/>
            <person name="Neiman D."/>
            <person name="Pearson M."/>
            <person name="Roberts A."/>
            <person name="Saif S."/>
            <person name="Shea T."/>
            <person name="Shenoy N."/>
            <person name="Sisk P."/>
            <person name="Stolte C."/>
            <person name="Sykes S."/>
            <person name="White J."/>
            <person name="Yandava C."/>
            <person name="Haas B."/>
            <person name="Nusbaum C."/>
            <person name="Birren B."/>
        </authorList>
    </citation>
    <scope>NUCLEOTIDE SEQUENCE</scope>
    <source>
        <strain evidence="3">ATCC 30864</strain>
    </source>
</reference>
<evidence type="ECO:0000313" key="3">
    <source>
        <dbReference type="Proteomes" id="UP000008743"/>
    </source>
</evidence>
<gene>
    <name evidence="2" type="ORF">CAOG_005671</name>
</gene>
<dbReference type="PANTHER" id="PTHR13060">
    <property type="entry name" value="SGT1 PROTEIN HSGT1 SUPPRESSOR OF GCR2"/>
    <property type="match status" value="1"/>
</dbReference>
<feature type="compositionally biased region" description="Polar residues" evidence="1">
    <location>
        <begin position="569"/>
        <end position="581"/>
    </location>
</feature>
<feature type="region of interest" description="Disordered" evidence="1">
    <location>
        <begin position="562"/>
        <end position="601"/>
    </location>
</feature>
<name>A0A0D2WTX2_CAPO3</name>
<feature type="region of interest" description="Disordered" evidence="1">
    <location>
        <begin position="102"/>
        <end position="133"/>
    </location>
</feature>
<dbReference type="GO" id="GO:0005634">
    <property type="term" value="C:nucleus"/>
    <property type="evidence" value="ECO:0007669"/>
    <property type="project" value="TreeGrafter"/>
</dbReference>
<sequence>MSLTAADAVLVERNRAVLQSVFPRIRRRQATTTTSNSTKTTGGASTHPMTSKREEDDSADDEDDSEDDDEDDDHASMLDDEATSHTLAPNALAYRVFMDTRPTSSAHNPAGAGAGAGTQADEAGLQTADHDHPSLSLSLSLRTRDLQHVLETTITEFVKSDPAVQALCSDHLWHKDGLNLAVFEDGDNTANRATTSSASLPRLETVQCLAGVSSYGDNVGDEWLLVYILRELTARIPDLTVQLADTSDGDILLIEAADELPEWITPRIARNRVFLRQGRLHIVPTKYVPQGSTSAASSSKKSPATSTFRSHNLAERLDIVQALDILQHAAPSHSSGSATTTTTTTTTTAAWTLASAKIESCIWARLALAVREATEHVQHALALLPPTIAHLMHVQPKLVAPAIEAFVQRDSIDSRACARMSRFPVGTSPEPSMSPSDLLETHRILTRVRLTRSLFVLLNSQPQFVPPRVFGAAPPPSNTAAYSAFVLGVKIACGFEIMYAIADRQHKLSARAGQVGPAVAPPRQQLVAGYVTQNLAREIDATLLVHFNPVSLHQYDMFGSSRPAPASAPVNTNASSSTAVQQPRPEPGSVLPPAPADDSTDWMEVDPEQLEQQMTKMQTALQEVMKASEQQPTTTRSPSSKGDGSTEEDVQQLGKLASLLKGVQSFMTSKSDIDGVKTSTGLRPEMFDDPATSEDENSSEDQDDLSDEDEEADDSGDDEGDEKVAEAMFGDDAIDQLLADDVDPPLSEPDNSSESIRSAMEHMDAELRNVGLQCVIQQGARGKQTMSDEQINLAMNMLLSHEAQQGRPGPFTHLLQSFIGGQQPR</sequence>
<dbReference type="EMBL" id="KE346368">
    <property type="protein sequence ID" value="KJE95193.1"/>
    <property type="molecule type" value="Genomic_DNA"/>
</dbReference>
<dbReference type="Proteomes" id="UP000008743">
    <property type="component" value="Unassembled WGS sequence"/>
</dbReference>